<reference evidence="10 12" key="1">
    <citation type="submission" date="2015-09" db="EMBL/GenBank/DDBJ databases">
        <authorList>
            <consortium name="Swine Surveillance"/>
        </authorList>
    </citation>
    <scope>NUCLEOTIDE SEQUENCE [LARGE SCALE GENOMIC DNA]</scope>
    <source>
        <strain evidence="10 12">5120</strain>
    </source>
</reference>
<dbReference type="InterPro" id="IPR037396">
    <property type="entry name" value="FMN_HAD"/>
</dbReference>
<feature type="binding site" evidence="7">
    <location>
        <position position="132"/>
    </location>
    <ligand>
        <name>glyoxylate</name>
        <dbReference type="ChEBI" id="CHEBI:36655"/>
    </ligand>
</feature>
<dbReference type="GO" id="GO:0005886">
    <property type="term" value="C:plasma membrane"/>
    <property type="evidence" value="ECO:0007669"/>
    <property type="project" value="TreeGrafter"/>
</dbReference>
<evidence type="ECO:0000256" key="6">
    <source>
        <dbReference type="PIRSR" id="PIRSR000138-1"/>
    </source>
</evidence>
<dbReference type="EMBL" id="CYSC01000031">
    <property type="protein sequence ID" value="CUH72372.1"/>
    <property type="molecule type" value="Genomic_DNA"/>
</dbReference>
<keyword evidence="2 7" id="KW-0285">Flavoprotein</keyword>
<dbReference type="InterPro" id="IPR000262">
    <property type="entry name" value="FMN-dep_DH"/>
</dbReference>
<dbReference type="Gene3D" id="3.20.20.70">
    <property type="entry name" value="Aldolase class I"/>
    <property type="match status" value="1"/>
</dbReference>
<evidence type="ECO:0000313" key="9">
    <source>
        <dbReference type="EMBL" id="CUH69998.1"/>
    </source>
</evidence>
<dbReference type="GO" id="GO:0004459">
    <property type="term" value="F:L-lactate dehydrogenase (NAD+) activity"/>
    <property type="evidence" value="ECO:0007669"/>
    <property type="project" value="TreeGrafter"/>
</dbReference>
<dbReference type="InterPro" id="IPR008259">
    <property type="entry name" value="FMN_hydac_DH_AS"/>
</dbReference>
<sequence length="389" mass="42535">MSERTITNIEDLERAYARRVPRVFQEYVTSGAWTESTLKRNLSDFEDLQFRQRVGVDISNRSTEATILGEKATIPLALSPVGLLGMQHGDGEILAAQAAEEFGVPFTLSTMSICSLEDVARNTSKPFWFQLYVMRDLDFMRDLMQRARDAGVSTLVVTLDLQVQGQRNRDLKNGMSVPPALSAATILDMATRWRWGLNMLKTKRRSFGNLVGHVKGLDDMSLLVEWVNKNFDQALDWNKLSRIRDEWDGKLVLKGILDPADASRAVEVGADAIIVSNHGGRQMDGAPSTISMLPAITDSVQGAAEVLLDSGVRSGQDVLRARALGADAAMIGRAFTFGLGAKGKTGVTEALSLIKNELELTMAFTGSVKNQGIGPHVLLSYPPNTVPVN</sequence>
<feature type="binding site" evidence="7">
    <location>
        <position position="167"/>
    </location>
    <ligand>
        <name>glyoxylate</name>
        <dbReference type="ChEBI" id="CHEBI:36655"/>
    </ligand>
</feature>
<dbReference type="InterPro" id="IPR013785">
    <property type="entry name" value="Aldolase_TIM"/>
</dbReference>
<dbReference type="Proteomes" id="UP000051887">
    <property type="component" value="Unassembled WGS sequence"/>
</dbReference>
<comment type="similarity">
    <text evidence="5">Belongs to the FMN-dependent alpha-hydroxy acid dehydrogenase family.</text>
</comment>
<dbReference type="PANTHER" id="PTHR10578">
    <property type="entry name" value="S -2-HYDROXY-ACID OXIDASE-RELATED"/>
    <property type="match status" value="1"/>
</dbReference>
<dbReference type="Proteomes" id="UP000051086">
    <property type="component" value="Unassembled WGS sequence"/>
</dbReference>
<dbReference type="PANTHER" id="PTHR10578:SF107">
    <property type="entry name" value="2-HYDROXYACID OXIDASE 1"/>
    <property type="match status" value="1"/>
</dbReference>
<dbReference type="SUPFAM" id="SSF51395">
    <property type="entry name" value="FMN-linked oxidoreductases"/>
    <property type="match status" value="1"/>
</dbReference>
<feature type="binding site" evidence="7">
    <location>
        <position position="278"/>
    </location>
    <ligand>
        <name>glyoxylate</name>
        <dbReference type="ChEBI" id="CHEBI:36655"/>
    </ligand>
</feature>
<evidence type="ECO:0000256" key="5">
    <source>
        <dbReference type="ARBA" id="ARBA00024042"/>
    </source>
</evidence>
<dbReference type="PROSITE" id="PS00557">
    <property type="entry name" value="FMN_HYDROXY_ACID_DH_1"/>
    <property type="match status" value="1"/>
</dbReference>
<feature type="binding site" evidence="7">
    <location>
        <begin position="309"/>
        <end position="313"/>
    </location>
    <ligand>
        <name>FMN</name>
        <dbReference type="ChEBI" id="CHEBI:58210"/>
    </ligand>
</feature>
<feature type="binding site" evidence="7">
    <location>
        <position position="158"/>
    </location>
    <ligand>
        <name>FMN</name>
        <dbReference type="ChEBI" id="CHEBI:58210"/>
    </ligand>
</feature>
<dbReference type="EC" id="1.1.2.3" evidence="10"/>
<feature type="binding site" evidence="7">
    <location>
        <position position="109"/>
    </location>
    <ligand>
        <name>FMN</name>
        <dbReference type="ChEBI" id="CHEBI:58210"/>
    </ligand>
</feature>
<evidence type="ECO:0000313" key="10">
    <source>
        <dbReference type="EMBL" id="CUH72372.1"/>
    </source>
</evidence>
<feature type="binding site" evidence="7">
    <location>
        <begin position="332"/>
        <end position="333"/>
    </location>
    <ligand>
        <name>FMN</name>
        <dbReference type="ChEBI" id="CHEBI:58210"/>
    </ligand>
</feature>
<dbReference type="PIRSF" id="PIRSF000138">
    <property type="entry name" value="Al-hdrx_acd_dh"/>
    <property type="match status" value="1"/>
</dbReference>
<evidence type="ECO:0000259" key="8">
    <source>
        <dbReference type="PROSITE" id="PS51349"/>
    </source>
</evidence>
<evidence type="ECO:0000256" key="7">
    <source>
        <dbReference type="PIRSR" id="PIRSR000138-2"/>
    </source>
</evidence>
<evidence type="ECO:0000256" key="2">
    <source>
        <dbReference type="ARBA" id="ARBA00022630"/>
    </source>
</evidence>
<dbReference type="GO" id="GO:0004460">
    <property type="term" value="F:L-lactate dehydrogenase (cytochrome) activity"/>
    <property type="evidence" value="ECO:0007669"/>
    <property type="project" value="UniProtKB-EC"/>
</dbReference>
<dbReference type="PROSITE" id="PS51349">
    <property type="entry name" value="FMN_HYDROXY_ACID_DH_2"/>
    <property type="match status" value="1"/>
</dbReference>
<evidence type="ECO:0000313" key="12">
    <source>
        <dbReference type="Proteomes" id="UP000051887"/>
    </source>
</evidence>
<evidence type="ECO:0000256" key="4">
    <source>
        <dbReference type="ARBA" id="ARBA00023002"/>
    </source>
</evidence>
<feature type="binding site" evidence="7">
    <location>
        <position position="254"/>
    </location>
    <ligand>
        <name>FMN</name>
        <dbReference type="ChEBI" id="CHEBI:58210"/>
    </ligand>
</feature>
<accession>A0A0P1FPE8</accession>
<dbReference type="GO" id="GO:0010181">
    <property type="term" value="F:FMN binding"/>
    <property type="evidence" value="ECO:0007669"/>
    <property type="project" value="InterPro"/>
</dbReference>
<reference evidence="9 11" key="2">
    <citation type="submission" date="2015-09" db="EMBL/GenBank/DDBJ databases">
        <authorList>
            <person name="Rodrigo-Torres L."/>
            <person name="Arahal D.R."/>
        </authorList>
    </citation>
    <scope>NUCLEOTIDE SEQUENCE [LARGE SCALE GENOMIC DNA]</scope>
    <source>
        <strain evidence="9 11">CECT 5118</strain>
    </source>
</reference>
<feature type="binding site" evidence="7">
    <location>
        <position position="281"/>
    </location>
    <ligand>
        <name>glyoxylate</name>
        <dbReference type="ChEBI" id="CHEBI:36655"/>
    </ligand>
</feature>
<evidence type="ECO:0000256" key="3">
    <source>
        <dbReference type="ARBA" id="ARBA00022643"/>
    </source>
</evidence>
<evidence type="ECO:0000256" key="1">
    <source>
        <dbReference type="ARBA" id="ARBA00001917"/>
    </source>
</evidence>
<dbReference type="NCBIfam" id="NF008398">
    <property type="entry name" value="PRK11197.1"/>
    <property type="match status" value="1"/>
</dbReference>
<feature type="binding site" evidence="7">
    <location>
        <position position="27"/>
    </location>
    <ligand>
        <name>glyoxylate</name>
        <dbReference type="ChEBI" id="CHEBI:36655"/>
    </ligand>
</feature>
<feature type="active site" description="Proton acceptor" evidence="6">
    <location>
        <position position="278"/>
    </location>
</feature>
<keyword evidence="11" id="KW-1185">Reference proteome</keyword>
<dbReference type="CDD" id="cd02809">
    <property type="entry name" value="alpha_hydroxyacid_oxid_FMN"/>
    <property type="match status" value="1"/>
</dbReference>
<feature type="domain" description="FMN hydroxy acid dehydrogenase" evidence="8">
    <location>
        <begin position="1"/>
        <end position="383"/>
    </location>
</feature>
<dbReference type="GO" id="GO:0009060">
    <property type="term" value="P:aerobic respiration"/>
    <property type="evidence" value="ECO:0007669"/>
    <property type="project" value="TreeGrafter"/>
</dbReference>
<name>A0A0P1FPE8_9RHOB</name>
<keyword evidence="3 7" id="KW-0288">FMN</keyword>
<feature type="binding site" evidence="7">
    <location>
        <position position="276"/>
    </location>
    <ligand>
        <name>FMN</name>
        <dbReference type="ChEBI" id="CHEBI:58210"/>
    </ligand>
</feature>
<protein>
    <submittedName>
        <fullName evidence="10">L-lactate dehydrogenase [cytochrome]</fullName>
        <ecNumber evidence="10">1.1.2.3</ecNumber>
    </submittedName>
</protein>
<dbReference type="EMBL" id="CYSB01000041">
    <property type="protein sequence ID" value="CUH69998.1"/>
    <property type="molecule type" value="Genomic_DNA"/>
</dbReference>
<gene>
    <name evidence="10" type="primary">lldD_2</name>
    <name evidence="9" type="synonym">lldD_3</name>
    <name evidence="9" type="ORF">TL5118_03970</name>
    <name evidence="10" type="ORF">TL5120_02171</name>
</gene>
<dbReference type="FunFam" id="3.20.20.70:FF:000029">
    <property type="entry name" value="L-lactate dehydrogenase"/>
    <property type="match status" value="1"/>
</dbReference>
<feature type="binding site" evidence="7">
    <location>
        <position position="130"/>
    </location>
    <ligand>
        <name>FMN</name>
        <dbReference type="ChEBI" id="CHEBI:58210"/>
    </ligand>
</feature>
<proteinExistence type="inferred from homology"/>
<dbReference type="Pfam" id="PF01070">
    <property type="entry name" value="FMN_dh"/>
    <property type="match status" value="1"/>
</dbReference>
<evidence type="ECO:0000313" key="11">
    <source>
        <dbReference type="Proteomes" id="UP000051086"/>
    </source>
</evidence>
<dbReference type="AlphaFoldDB" id="A0A0P1FPE8"/>
<feature type="binding site" evidence="7">
    <location>
        <begin position="80"/>
        <end position="82"/>
    </location>
    <ligand>
        <name>FMN</name>
        <dbReference type="ChEBI" id="CHEBI:58210"/>
    </ligand>
</feature>
<dbReference type="RefSeq" id="WP_242601823.1">
    <property type="nucleotide sequence ID" value="NZ_CYSB01000041.1"/>
</dbReference>
<keyword evidence="4 10" id="KW-0560">Oxidoreductase</keyword>
<comment type="cofactor">
    <cofactor evidence="1">
        <name>FMN</name>
        <dbReference type="ChEBI" id="CHEBI:58210"/>
    </cofactor>
</comment>
<organism evidence="10 12">
    <name type="scientific">Thalassovita autumnalis</name>
    <dbReference type="NCBI Taxonomy" id="2072972"/>
    <lineage>
        <taxon>Bacteria</taxon>
        <taxon>Pseudomonadati</taxon>
        <taxon>Pseudomonadota</taxon>
        <taxon>Alphaproteobacteria</taxon>
        <taxon>Rhodobacterales</taxon>
        <taxon>Roseobacteraceae</taxon>
        <taxon>Thalassovita</taxon>
    </lineage>
</organism>
<dbReference type="InterPro" id="IPR012133">
    <property type="entry name" value="Alpha-hydoxy_acid_DH_FMN"/>
</dbReference>